<dbReference type="AlphaFoldDB" id="A0A9X2MUC2"/>
<dbReference type="Pfam" id="PF06445">
    <property type="entry name" value="GyrI-like"/>
    <property type="match status" value="1"/>
</dbReference>
<dbReference type="PANTHER" id="PTHR40055:SF1">
    <property type="entry name" value="TRANSCRIPTIONAL REGULATOR YGIV-RELATED"/>
    <property type="match status" value="1"/>
</dbReference>
<dbReference type="EMBL" id="JANIPJ010000022">
    <property type="protein sequence ID" value="MCR2806994.1"/>
    <property type="molecule type" value="Genomic_DNA"/>
</dbReference>
<protein>
    <submittedName>
        <fullName evidence="2">GyrI-like domain-containing protein</fullName>
    </submittedName>
</protein>
<organism evidence="2 3">
    <name type="scientific">Paenibacillus soyae</name>
    <dbReference type="NCBI Taxonomy" id="2969249"/>
    <lineage>
        <taxon>Bacteria</taxon>
        <taxon>Bacillati</taxon>
        <taxon>Bacillota</taxon>
        <taxon>Bacilli</taxon>
        <taxon>Bacillales</taxon>
        <taxon>Paenibacillaceae</taxon>
        <taxon>Paenibacillus</taxon>
    </lineage>
</organism>
<dbReference type="PANTHER" id="PTHR40055">
    <property type="entry name" value="TRANSCRIPTIONAL REGULATOR YGIV-RELATED"/>
    <property type="match status" value="1"/>
</dbReference>
<evidence type="ECO:0000313" key="2">
    <source>
        <dbReference type="EMBL" id="MCR2806994.1"/>
    </source>
</evidence>
<dbReference type="InterPro" id="IPR029442">
    <property type="entry name" value="GyrI-like"/>
</dbReference>
<evidence type="ECO:0000313" key="3">
    <source>
        <dbReference type="Proteomes" id="UP001141950"/>
    </source>
</evidence>
<dbReference type="InterPro" id="IPR050908">
    <property type="entry name" value="SmbC-like"/>
</dbReference>
<proteinExistence type="predicted"/>
<name>A0A9X2MUC2_9BACL</name>
<dbReference type="Gene3D" id="3.20.80.10">
    <property type="entry name" value="Regulatory factor, effector binding domain"/>
    <property type="match status" value="1"/>
</dbReference>
<dbReference type="Proteomes" id="UP001141950">
    <property type="component" value="Unassembled WGS sequence"/>
</dbReference>
<comment type="caution">
    <text evidence="2">The sequence shown here is derived from an EMBL/GenBank/DDBJ whole genome shotgun (WGS) entry which is preliminary data.</text>
</comment>
<keyword evidence="3" id="KW-1185">Reference proteome</keyword>
<evidence type="ECO:0000259" key="1">
    <source>
        <dbReference type="SMART" id="SM00871"/>
    </source>
</evidence>
<accession>A0A9X2MUC2</accession>
<feature type="domain" description="AraC effector-binding" evidence="1">
    <location>
        <begin position="1"/>
        <end position="149"/>
    </location>
</feature>
<dbReference type="SMART" id="SM00871">
    <property type="entry name" value="AraC_E_bind"/>
    <property type="match status" value="1"/>
</dbReference>
<dbReference type="InterPro" id="IPR010499">
    <property type="entry name" value="AraC_E-bd"/>
</dbReference>
<sequence length="151" mass="16925">METRIESLPDYRIAYVRQVGPYGAGNVRAMEELKSWAEVRGMLVDSAILFGIPQDDPRLTEPDRCRYDACIVIPEQYESGDAIHTGRFLGGQYAVITVKHTAEDVQKAWSEIIPAIISSGYQVDNKPIIERYTGGLLKQHLCEICVPVTKL</sequence>
<gene>
    <name evidence="2" type="ORF">NQZ67_24210</name>
</gene>
<dbReference type="SUPFAM" id="SSF55136">
    <property type="entry name" value="Probable bacterial effector-binding domain"/>
    <property type="match status" value="1"/>
</dbReference>
<dbReference type="InterPro" id="IPR011256">
    <property type="entry name" value="Reg_factor_effector_dom_sf"/>
</dbReference>
<reference evidence="2" key="1">
    <citation type="submission" date="2022-08" db="EMBL/GenBank/DDBJ databases">
        <title>The genomic sequence of strain Paenibacillus sp. SCIV0701.</title>
        <authorList>
            <person name="Zhao H."/>
        </authorList>
    </citation>
    <scope>NUCLEOTIDE SEQUENCE</scope>
    <source>
        <strain evidence="2">SCIV0701</strain>
    </source>
</reference>